<sequence>MTPARQAVPVFLWEGDMSATLVLFLTLSIVLLTAKGLGWLSTRFDQPAVLGELLAGLILGPTVLGLLGWPIFAEHHETMQETFHLLAELGVLVLMFLAGLEIEPEEFFRSGAVAVWAGVSGVVVPLVLGALLALLFGYPGLEAVFIGIILTATSVSISAQTLMELGYLRSKVGIALLGAAVVDDVLGILILSLFVALAGAGSTGAGLVWLVVRMVLFLVGGYVVGRAVLPRFVEWMDEIPLAESMVAAVLAIMFIYGWAAETLGAVAPITGTFLAGLILTQSRLQHKIADRLFPIAFGFLVPVFLVNIGLNANLRVLNQQQWLFGGLLVLVAVLGKVVGCGVGARLGGFEPRAAFQLGVGMISRGEVGLIVATIGLSQGVIGADIFAVTVLMVLATTLLTPPLLRWALRLSPEEVLEESGEPLPLHEL</sequence>
<evidence type="ECO:0000256" key="2">
    <source>
        <dbReference type="ARBA" id="ARBA00005551"/>
    </source>
</evidence>
<evidence type="ECO:0000256" key="10">
    <source>
        <dbReference type="ARBA" id="ARBA00023201"/>
    </source>
</evidence>
<dbReference type="GO" id="GO:1902600">
    <property type="term" value="P:proton transmembrane transport"/>
    <property type="evidence" value="ECO:0007669"/>
    <property type="project" value="InterPro"/>
</dbReference>
<reference evidence="13 14" key="1">
    <citation type="journal article" date="2015" name="Genome Announc.">
        <title>Draft Genome Sequence of a Heterotrophic Facultative Anaerobic Thermophilic Bacterium, Ardenticatena maritima Strain 110ST.</title>
        <authorList>
            <person name="Kawaichi S."/>
            <person name="Yoshida T."/>
            <person name="Sako Y."/>
            <person name="Nakamura R."/>
        </authorList>
    </citation>
    <scope>NUCLEOTIDE SEQUENCE [LARGE SCALE GENOMIC DNA]</scope>
    <source>
        <strain evidence="13 14">110S</strain>
    </source>
</reference>
<name>A0A0M8KB20_9CHLR</name>
<accession>A0A0M8KB20</accession>
<feature type="transmembrane region" description="Helical" evidence="11">
    <location>
        <begin position="112"/>
        <end position="137"/>
    </location>
</feature>
<feature type="transmembrane region" description="Helical" evidence="11">
    <location>
        <begin position="53"/>
        <end position="71"/>
    </location>
</feature>
<feature type="transmembrane region" description="Helical" evidence="11">
    <location>
        <begin position="206"/>
        <end position="229"/>
    </location>
</feature>
<keyword evidence="10" id="KW-0739">Sodium transport</keyword>
<dbReference type="GO" id="GO:0016020">
    <property type="term" value="C:membrane"/>
    <property type="evidence" value="ECO:0007669"/>
    <property type="project" value="UniProtKB-SubCell"/>
</dbReference>
<feature type="transmembrane region" description="Helical" evidence="11">
    <location>
        <begin position="292"/>
        <end position="310"/>
    </location>
</feature>
<evidence type="ECO:0000256" key="4">
    <source>
        <dbReference type="ARBA" id="ARBA00022449"/>
    </source>
</evidence>
<feature type="transmembrane region" description="Helical" evidence="11">
    <location>
        <begin position="265"/>
        <end position="280"/>
    </location>
</feature>
<feature type="transmembrane region" description="Helical" evidence="11">
    <location>
        <begin position="174"/>
        <end position="200"/>
    </location>
</feature>
<evidence type="ECO:0000256" key="7">
    <source>
        <dbReference type="ARBA" id="ARBA00023053"/>
    </source>
</evidence>
<feature type="transmembrane region" description="Helical" evidence="11">
    <location>
        <begin position="83"/>
        <end position="100"/>
    </location>
</feature>
<feature type="transmembrane region" description="Helical" evidence="11">
    <location>
        <begin position="322"/>
        <end position="342"/>
    </location>
</feature>
<dbReference type="AlphaFoldDB" id="A0A0M8KB20"/>
<keyword evidence="9 11" id="KW-0472">Membrane</keyword>
<evidence type="ECO:0000256" key="6">
    <source>
        <dbReference type="ARBA" id="ARBA00022989"/>
    </source>
</evidence>
<keyword evidence="8" id="KW-0406">Ion transport</keyword>
<evidence type="ECO:0000256" key="11">
    <source>
        <dbReference type="SAM" id="Phobius"/>
    </source>
</evidence>
<reference evidence="14" key="2">
    <citation type="submission" date="2015-08" db="EMBL/GenBank/DDBJ databases">
        <title>Draft Genome Sequence of a Heterotrophic Facultative Anaerobic Bacterium Ardenticatena maritima Strain 110S.</title>
        <authorList>
            <person name="Kawaichi S."/>
            <person name="Yoshida T."/>
            <person name="Sako Y."/>
            <person name="Nakamura R."/>
        </authorList>
    </citation>
    <scope>NUCLEOTIDE SEQUENCE [LARGE SCALE GENOMIC DNA]</scope>
    <source>
        <strain evidence="14">110S</strain>
    </source>
</reference>
<keyword evidence="4" id="KW-0050">Antiport</keyword>
<dbReference type="InParanoid" id="A0A0M8KB20"/>
<evidence type="ECO:0000256" key="5">
    <source>
        <dbReference type="ARBA" id="ARBA00022692"/>
    </source>
</evidence>
<dbReference type="PANTHER" id="PTHR43562:SF3">
    <property type="entry name" value="SODIUM ION_PROTON EXCHANGER (EUROFUNG)"/>
    <property type="match status" value="1"/>
</dbReference>
<dbReference type="Pfam" id="PF00999">
    <property type="entry name" value="Na_H_Exchanger"/>
    <property type="match status" value="1"/>
</dbReference>
<keyword evidence="7" id="KW-0915">Sodium</keyword>
<evidence type="ECO:0000256" key="3">
    <source>
        <dbReference type="ARBA" id="ARBA00022448"/>
    </source>
</evidence>
<evidence type="ECO:0000256" key="1">
    <source>
        <dbReference type="ARBA" id="ARBA00004141"/>
    </source>
</evidence>
<evidence type="ECO:0000313" key="14">
    <source>
        <dbReference type="Proteomes" id="UP000037784"/>
    </source>
</evidence>
<evidence type="ECO:0000313" key="13">
    <source>
        <dbReference type="EMBL" id="GAP63966.1"/>
    </source>
</evidence>
<dbReference type="GO" id="GO:0015297">
    <property type="term" value="F:antiporter activity"/>
    <property type="evidence" value="ECO:0007669"/>
    <property type="project" value="UniProtKB-KW"/>
</dbReference>
<keyword evidence="6 11" id="KW-1133">Transmembrane helix</keyword>
<dbReference type="Proteomes" id="UP000037784">
    <property type="component" value="Unassembled WGS sequence"/>
</dbReference>
<comment type="similarity">
    <text evidence="2">Belongs to the monovalent cation:proton antiporter 2 (CPA2) transporter (TC 2.A.37) family.</text>
</comment>
<protein>
    <recommendedName>
        <fullName evidence="12">Cation/H+ exchanger transmembrane domain-containing protein</fullName>
    </recommendedName>
</protein>
<dbReference type="PANTHER" id="PTHR43562">
    <property type="entry name" value="NAPA-TYPE SODIUM/HYDROGEN ANTIPORTER"/>
    <property type="match status" value="1"/>
</dbReference>
<dbReference type="InterPro" id="IPR006153">
    <property type="entry name" value="Cation/H_exchanger_TM"/>
</dbReference>
<keyword evidence="14" id="KW-1185">Reference proteome</keyword>
<dbReference type="EMBL" id="BBZA01000214">
    <property type="protein sequence ID" value="GAP63966.1"/>
    <property type="molecule type" value="Genomic_DNA"/>
</dbReference>
<proteinExistence type="inferred from homology"/>
<feature type="transmembrane region" description="Helical" evidence="11">
    <location>
        <begin position="380"/>
        <end position="399"/>
    </location>
</feature>
<dbReference type="FunCoup" id="A0A0M8KB20">
    <property type="interactions" value="296"/>
</dbReference>
<dbReference type="Gene3D" id="1.20.1530.20">
    <property type="match status" value="1"/>
</dbReference>
<feature type="transmembrane region" description="Helical" evidence="11">
    <location>
        <begin position="20"/>
        <end position="41"/>
    </location>
</feature>
<dbReference type="InterPro" id="IPR038770">
    <property type="entry name" value="Na+/solute_symporter_sf"/>
</dbReference>
<organism evidence="13 14">
    <name type="scientific">Ardenticatena maritima</name>
    <dbReference type="NCBI Taxonomy" id="872965"/>
    <lineage>
        <taxon>Bacteria</taxon>
        <taxon>Bacillati</taxon>
        <taxon>Chloroflexota</taxon>
        <taxon>Ardenticatenia</taxon>
        <taxon>Ardenticatenales</taxon>
        <taxon>Ardenticatenaceae</taxon>
        <taxon>Ardenticatena</taxon>
    </lineage>
</organism>
<comment type="caution">
    <text evidence="13">The sequence shown here is derived from an EMBL/GenBank/DDBJ whole genome shotgun (WGS) entry which is preliminary data.</text>
</comment>
<evidence type="ECO:0000259" key="12">
    <source>
        <dbReference type="Pfam" id="PF00999"/>
    </source>
</evidence>
<keyword evidence="5 11" id="KW-0812">Transmembrane</keyword>
<comment type="subcellular location">
    <subcellularLocation>
        <location evidence="1">Membrane</location>
        <topology evidence="1">Multi-pass membrane protein</topology>
    </subcellularLocation>
</comment>
<evidence type="ECO:0000256" key="9">
    <source>
        <dbReference type="ARBA" id="ARBA00023136"/>
    </source>
</evidence>
<evidence type="ECO:0000256" key="8">
    <source>
        <dbReference type="ARBA" id="ARBA00023065"/>
    </source>
</evidence>
<dbReference type="GO" id="GO:0006814">
    <property type="term" value="P:sodium ion transport"/>
    <property type="evidence" value="ECO:0007669"/>
    <property type="project" value="UniProtKB-KW"/>
</dbReference>
<keyword evidence="3" id="KW-0813">Transport</keyword>
<feature type="transmembrane region" description="Helical" evidence="11">
    <location>
        <begin position="241"/>
        <end position="259"/>
    </location>
</feature>
<feature type="transmembrane region" description="Helical" evidence="11">
    <location>
        <begin position="143"/>
        <end position="162"/>
    </location>
</feature>
<feature type="domain" description="Cation/H+ exchanger transmembrane" evidence="12">
    <location>
        <begin position="34"/>
        <end position="407"/>
    </location>
</feature>
<dbReference type="STRING" id="872965.SE16_06615"/>
<gene>
    <name evidence="13" type="ORF">ARMA_2389</name>
</gene>